<evidence type="ECO:0000313" key="1">
    <source>
        <dbReference type="EMBL" id="CAG6609326.1"/>
    </source>
</evidence>
<protein>
    <submittedName>
        <fullName evidence="1">Uncharacterized protein</fullName>
    </submittedName>
</protein>
<dbReference type="AlphaFoldDB" id="A0A8D8LHR9"/>
<organism evidence="1">
    <name type="scientific">Cacopsylla melanoneura</name>
    <dbReference type="NCBI Taxonomy" id="428564"/>
    <lineage>
        <taxon>Eukaryota</taxon>
        <taxon>Metazoa</taxon>
        <taxon>Ecdysozoa</taxon>
        <taxon>Arthropoda</taxon>
        <taxon>Hexapoda</taxon>
        <taxon>Insecta</taxon>
        <taxon>Pterygota</taxon>
        <taxon>Neoptera</taxon>
        <taxon>Paraneoptera</taxon>
        <taxon>Hemiptera</taxon>
        <taxon>Sternorrhyncha</taxon>
        <taxon>Psylloidea</taxon>
        <taxon>Psyllidae</taxon>
        <taxon>Psyllinae</taxon>
        <taxon>Cacopsylla</taxon>
    </lineage>
</organism>
<accession>A0A8D8LHR9</accession>
<reference evidence="1" key="1">
    <citation type="submission" date="2021-05" db="EMBL/GenBank/DDBJ databases">
        <authorList>
            <person name="Alioto T."/>
            <person name="Alioto T."/>
            <person name="Gomez Garrido J."/>
        </authorList>
    </citation>
    <scope>NUCLEOTIDE SEQUENCE</scope>
</reference>
<proteinExistence type="predicted"/>
<name>A0A8D8LHR9_9HEMI</name>
<sequence>MVLRRDPVLPSCLVLTPTSCTPTWSSPELRSETSSSPKVVTSTRYPTRLVPCLRVCSTDCSNTWLRNVTKPWTPNRSVNTLSEYWILPGSKSSISTDLNSFVSTLPMKNCNNFSTTICLCSSKKSTSARALNGLLLISAWTCRRVLI</sequence>
<dbReference type="EMBL" id="HBUF01014379">
    <property type="protein sequence ID" value="CAG6609326.1"/>
    <property type="molecule type" value="Transcribed_RNA"/>
</dbReference>